<name>A0A397VKP1_9GLOM</name>
<sequence length="250" mass="28695">MSHLNDNGSNRTDKEQPHDELASTKSPMFLRFLFIIIFDAALPLILYIILSNNIWVIWALIISFAPPIISILFNFIFRKQFDVMGMLSIIGIASAMILVSFKNVPKFYSLGISFISGVIGLVLVITLIPIKVGSFEMRPFAYYCSKNLGLGNYKGLTKHESVSERCDRYWRNYALFRRALMIVTAVWGFVFLLELLILIIIVCTNGSNNNDNNNYDGVFYYTIPWLGVFNGFFSWWIRKQGFKEDNPNHA</sequence>
<accession>A0A397VKP1</accession>
<dbReference type="NCBIfam" id="NF041646">
    <property type="entry name" value="VC0807_fam"/>
    <property type="match status" value="1"/>
</dbReference>
<feature type="transmembrane region" description="Helical" evidence="2">
    <location>
        <begin position="55"/>
        <end position="76"/>
    </location>
</feature>
<dbReference type="OrthoDB" id="9996464at2759"/>
<dbReference type="EMBL" id="QKWP01000280">
    <property type="protein sequence ID" value="RIB23065.1"/>
    <property type="molecule type" value="Genomic_DNA"/>
</dbReference>
<evidence type="ECO:0000313" key="3">
    <source>
        <dbReference type="EMBL" id="RIB23065.1"/>
    </source>
</evidence>
<evidence type="ECO:0000313" key="4">
    <source>
        <dbReference type="Proteomes" id="UP000266673"/>
    </source>
</evidence>
<keyword evidence="2" id="KW-0812">Transmembrane</keyword>
<feature type="transmembrane region" description="Helical" evidence="2">
    <location>
        <begin position="107"/>
        <end position="130"/>
    </location>
</feature>
<proteinExistence type="predicted"/>
<protein>
    <submittedName>
        <fullName evidence="3">Uncharacterized protein</fullName>
    </submittedName>
</protein>
<feature type="transmembrane region" description="Helical" evidence="2">
    <location>
        <begin position="179"/>
        <end position="202"/>
    </location>
</feature>
<dbReference type="AlphaFoldDB" id="A0A397VKP1"/>
<keyword evidence="4" id="KW-1185">Reference proteome</keyword>
<dbReference type="Proteomes" id="UP000266673">
    <property type="component" value="Unassembled WGS sequence"/>
</dbReference>
<feature type="compositionally biased region" description="Polar residues" evidence="1">
    <location>
        <begin position="1"/>
        <end position="10"/>
    </location>
</feature>
<evidence type="ECO:0000256" key="1">
    <source>
        <dbReference type="SAM" id="MobiDB-lite"/>
    </source>
</evidence>
<feature type="transmembrane region" description="Helical" evidence="2">
    <location>
        <begin position="83"/>
        <end position="101"/>
    </location>
</feature>
<reference evidence="3 4" key="1">
    <citation type="submission" date="2018-06" db="EMBL/GenBank/DDBJ databases">
        <title>Comparative genomics reveals the genomic features of Rhizophagus irregularis, R. cerebriforme, R. diaphanum and Gigaspora rosea, and their symbiotic lifestyle signature.</title>
        <authorList>
            <person name="Morin E."/>
            <person name="San Clemente H."/>
            <person name="Chen E.C.H."/>
            <person name="De La Providencia I."/>
            <person name="Hainaut M."/>
            <person name="Kuo A."/>
            <person name="Kohler A."/>
            <person name="Murat C."/>
            <person name="Tang N."/>
            <person name="Roy S."/>
            <person name="Loubradou J."/>
            <person name="Henrissat B."/>
            <person name="Grigoriev I.V."/>
            <person name="Corradi N."/>
            <person name="Roux C."/>
            <person name="Martin F.M."/>
        </authorList>
    </citation>
    <scope>NUCLEOTIDE SEQUENCE [LARGE SCALE GENOMIC DNA]</scope>
    <source>
        <strain evidence="3 4">DAOM 194757</strain>
    </source>
</reference>
<keyword evidence="2" id="KW-0472">Membrane</keyword>
<comment type="caution">
    <text evidence="3">The sequence shown here is derived from an EMBL/GenBank/DDBJ whole genome shotgun (WGS) entry which is preliminary data.</text>
</comment>
<keyword evidence="2" id="KW-1133">Transmembrane helix</keyword>
<gene>
    <name evidence="3" type="ORF">C2G38_2172329</name>
</gene>
<feature type="compositionally biased region" description="Basic and acidic residues" evidence="1">
    <location>
        <begin position="11"/>
        <end position="20"/>
    </location>
</feature>
<evidence type="ECO:0000256" key="2">
    <source>
        <dbReference type="SAM" id="Phobius"/>
    </source>
</evidence>
<feature type="region of interest" description="Disordered" evidence="1">
    <location>
        <begin position="1"/>
        <end position="20"/>
    </location>
</feature>
<feature type="transmembrane region" description="Helical" evidence="2">
    <location>
        <begin position="218"/>
        <end position="237"/>
    </location>
</feature>
<feature type="transmembrane region" description="Helical" evidence="2">
    <location>
        <begin position="28"/>
        <end position="49"/>
    </location>
</feature>
<organism evidence="3 4">
    <name type="scientific">Gigaspora rosea</name>
    <dbReference type="NCBI Taxonomy" id="44941"/>
    <lineage>
        <taxon>Eukaryota</taxon>
        <taxon>Fungi</taxon>
        <taxon>Fungi incertae sedis</taxon>
        <taxon>Mucoromycota</taxon>
        <taxon>Glomeromycotina</taxon>
        <taxon>Glomeromycetes</taxon>
        <taxon>Diversisporales</taxon>
        <taxon>Gigasporaceae</taxon>
        <taxon>Gigaspora</taxon>
    </lineage>
</organism>